<dbReference type="EMBL" id="JACIIJ010000034">
    <property type="protein sequence ID" value="MBB6225701.1"/>
    <property type="molecule type" value="Genomic_DNA"/>
</dbReference>
<dbReference type="InterPro" id="IPR028964">
    <property type="entry name" value="Imm8"/>
</dbReference>
<protein>
    <submittedName>
        <fullName evidence="1">Uncharacterized protein</fullName>
    </submittedName>
</protein>
<evidence type="ECO:0000313" key="1">
    <source>
        <dbReference type="EMBL" id="MBB6225701.1"/>
    </source>
</evidence>
<sequence>MMVDTAHGIARRMIKLQISNIVAPDLPGDTWAIELDAADGHESLDSDGVGFEIQFDVGPADRDWAEHFFVHVITPDGRSALGQKRKFVALHEYSFSNLKQSLQTAVSACEKEDWEHSLVALRRRFLWEWDMLNG</sequence>
<evidence type="ECO:0000313" key="2">
    <source>
        <dbReference type="Proteomes" id="UP000517187"/>
    </source>
</evidence>
<dbReference type="AlphaFoldDB" id="A0A7X0DWI6"/>
<name>A0A7X0DWI6_RHILE</name>
<reference evidence="1 2" key="1">
    <citation type="submission" date="2020-08" db="EMBL/GenBank/DDBJ databases">
        <title>Genomic Encyclopedia of Type Strains, Phase IV (KMG-V): Genome sequencing to study the core and pangenomes of soil and plant-associated prokaryotes.</title>
        <authorList>
            <person name="Whitman W."/>
        </authorList>
    </citation>
    <scope>NUCLEOTIDE SEQUENCE [LARGE SCALE GENOMIC DNA]</scope>
    <source>
        <strain evidence="1 2">SEMIA 4011</strain>
    </source>
</reference>
<accession>A0A7X0DWI6</accession>
<proteinExistence type="predicted"/>
<gene>
    <name evidence="1" type="ORF">GGE66_006735</name>
</gene>
<organism evidence="1 2">
    <name type="scientific">Rhizobium leguminosarum</name>
    <dbReference type="NCBI Taxonomy" id="384"/>
    <lineage>
        <taxon>Bacteria</taxon>
        <taxon>Pseudomonadati</taxon>
        <taxon>Pseudomonadota</taxon>
        <taxon>Alphaproteobacteria</taxon>
        <taxon>Hyphomicrobiales</taxon>
        <taxon>Rhizobiaceae</taxon>
        <taxon>Rhizobium/Agrobacterium group</taxon>
        <taxon>Rhizobium</taxon>
    </lineage>
</organism>
<dbReference type="Pfam" id="PF15586">
    <property type="entry name" value="Imm8"/>
    <property type="match status" value="1"/>
</dbReference>
<dbReference type="Proteomes" id="UP000517187">
    <property type="component" value="Unassembled WGS sequence"/>
</dbReference>
<comment type="caution">
    <text evidence="1">The sequence shown here is derived from an EMBL/GenBank/DDBJ whole genome shotgun (WGS) entry which is preliminary data.</text>
</comment>